<dbReference type="InterPro" id="IPR013087">
    <property type="entry name" value="Znf_C2H2_type"/>
</dbReference>
<keyword evidence="5" id="KW-0862">Zinc</keyword>
<dbReference type="SMART" id="SM00355">
    <property type="entry name" value="ZnF_C2H2"/>
    <property type="match status" value="2"/>
</dbReference>
<dbReference type="AlphaFoldDB" id="A0A852DSI5"/>
<evidence type="ECO:0000256" key="1">
    <source>
        <dbReference type="ARBA" id="ARBA00004123"/>
    </source>
</evidence>
<feature type="domain" description="C2H2-type" evidence="12">
    <location>
        <begin position="4"/>
        <end position="31"/>
    </location>
</feature>
<dbReference type="GO" id="GO:0000981">
    <property type="term" value="F:DNA-binding transcription factor activity, RNA polymerase II-specific"/>
    <property type="evidence" value="ECO:0007669"/>
    <property type="project" value="TreeGrafter"/>
</dbReference>
<dbReference type="Proteomes" id="UP000625584">
    <property type="component" value="Unassembled WGS sequence"/>
</dbReference>
<dbReference type="PROSITE" id="PS50157">
    <property type="entry name" value="ZINC_FINGER_C2H2_2"/>
    <property type="match status" value="2"/>
</dbReference>
<feature type="domain" description="C2H2-type" evidence="12">
    <location>
        <begin position="32"/>
        <end position="59"/>
    </location>
</feature>
<keyword evidence="6" id="KW-0805">Transcription regulation</keyword>
<dbReference type="Gene3D" id="3.30.160.60">
    <property type="entry name" value="Classic Zinc Finger"/>
    <property type="match status" value="2"/>
</dbReference>
<evidence type="ECO:0000256" key="5">
    <source>
        <dbReference type="ARBA" id="ARBA00022833"/>
    </source>
</evidence>
<evidence type="ECO:0000313" key="13">
    <source>
        <dbReference type="EMBL" id="NXP95256.1"/>
    </source>
</evidence>
<dbReference type="FunFam" id="3.30.160.60:FF:002716">
    <property type="entry name" value="Zinc finger protein 212"/>
    <property type="match status" value="1"/>
</dbReference>
<feature type="non-terminal residue" evidence="13">
    <location>
        <position position="61"/>
    </location>
</feature>
<dbReference type="SUPFAM" id="SSF57667">
    <property type="entry name" value="beta-beta-alpha zinc fingers"/>
    <property type="match status" value="1"/>
</dbReference>
<dbReference type="InterPro" id="IPR036236">
    <property type="entry name" value="Znf_C2H2_sf"/>
</dbReference>
<dbReference type="GO" id="GO:0000978">
    <property type="term" value="F:RNA polymerase II cis-regulatory region sequence-specific DNA binding"/>
    <property type="evidence" value="ECO:0007669"/>
    <property type="project" value="TreeGrafter"/>
</dbReference>
<comment type="caution">
    <text evidence="13">The sequence shown here is derived from an EMBL/GenBank/DDBJ whole genome shotgun (WGS) entry which is preliminary data.</text>
</comment>
<evidence type="ECO:0000256" key="7">
    <source>
        <dbReference type="ARBA" id="ARBA00023125"/>
    </source>
</evidence>
<dbReference type="PROSITE" id="PS00028">
    <property type="entry name" value="ZINC_FINGER_C2H2_1"/>
    <property type="match status" value="2"/>
</dbReference>
<evidence type="ECO:0000256" key="3">
    <source>
        <dbReference type="ARBA" id="ARBA00022737"/>
    </source>
</evidence>
<evidence type="ECO:0000256" key="11">
    <source>
        <dbReference type="SAM" id="MobiDB-lite"/>
    </source>
</evidence>
<keyword evidence="2" id="KW-0479">Metal-binding</keyword>
<keyword evidence="7" id="KW-0238">DNA-binding</keyword>
<evidence type="ECO:0000256" key="9">
    <source>
        <dbReference type="ARBA" id="ARBA00023242"/>
    </source>
</evidence>
<keyword evidence="14" id="KW-1185">Reference proteome</keyword>
<dbReference type="EMBL" id="WBNP01039826">
    <property type="protein sequence ID" value="NXP95256.1"/>
    <property type="molecule type" value="Genomic_DNA"/>
</dbReference>
<feature type="compositionally biased region" description="Basic residues" evidence="11">
    <location>
        <begin position="44"/>
        <end position="53"/>
    </location>
</feature>
<organism evidence="13 14">
    <name type="scientific">Passerina amoena</name>
    <name type="common">Lazuli bunting</name>
    <dbReference type="NCBI Taxonomy" id="142471"/>
    <lineage>
        <taxon>Eukaryota</taxon>
        <taxon>Metazoa</taxon>
        <taxon>Chordata</taxon>
        <taxon>Craniata</taxon>
        <taxon>Vertebrata</taxon>
        <taxon>Euteleostomi</taxon>
        <taxon>Archelosauria</taxon>
        <taxon>Archosauria</taxon>
        <taxon>Dinosauria</taxon>
        <taxon>Saurischia</taxon>
        <taxon>Theropoda</taxon>
        <taxon>Coelurosauria</taxon>
        <taxon>Aves</taxon>
        <taxon>Neognathae</taxon>
        <taxon>Neoaves</taxon>
        <taxon>Telluraves</taxon>
        <taxon>Australaves</taxon>
        <taxon>Passeriformes</taxon>
        <taxon>Cardinalidae</taxon>
        <taxon>Passerina</taxon>
    </lineage>
</organism>
<reference evidence="13" key="1">
    <citation type="submission" date="2019-09" db="EMBL/GenBank/DDBJ databases">
        <title>Bird 10,000 Genomes (B10K) Project - Family phase.</title>
        <authorList>
            <person name="Zhang G."/>
        </authorList>
    </citation>
    <scope>NUCLEOTIDE SEQUENCE</scope>
    <source>
        <strain evidence="13">OUT-0017</strain>
        <tissue evidence="13">Muscle</tissue>
    </source>
</reference>
<dbReference type="Pfam" id="PF00096">
    <property type="entry name" value="zf-C2H2"/>
    <property type="match status" value="2"/>
</dbReference>
<evidence type="ECO:0000259" key="12">
    <source>
        <dbReference type="PROSITE" id="PS50157"/>
    </source>
</evidence>
<keyword evidence="3" id="KW-0677">Repeat</keyword>
<gene>
    <name evidence="13" type="primary">Znf260</name>
    <name evidence="13" type="ORF">PASAMO_R13919</name>
</gene>
<evidence type="ECO:0000313" key="14">
    <source>
        <dbReference type="Proteomes" id="UP000625584"/>
    </source>
</evidence>
<protein>
    <submittedName>
        <fullName evidence="13">ZN260 protein</fullName>
    </submittedName>
</protein>
<evidence type="ECO:0000256" key="6">
    <source>
        <dbReference type="ARBA" id="ARBA00023015"/>
    </source>
</evidence>
<keyword evidence="4 10" id="KW-0863">Zinc-finger</keyword>
<sequence length="61" mass="6828">ERPYGCADCGKSFTDRSTLSQHRRSHTGERPYGCGLCGKSFSRSSHHRRHQRTHARDGAAA</sequence>
<evidence type="ECO:0000256" key="2">
    <source>
        <dbReference type="ARBA" id="ARBA00022723"/>
    </source>
</evidence>
<proteinExistence type="predicted"/>
<evidence type="ECO:0000256" key="8">
    <source>
        <dbReference type="ARBA" id="ARBA00023163"/>
    </source>
</evidence>
<dbReference type="FunFam" id="3.30.160.60:FF:000490">
    <property type="entry name" value="Zinc finger protein 605"/>
    <property type="match status" value="1"/>
</dbReference>
<dbReference type="GO" id="GO:0008270">
    <property type="term" value="F:zinc ion binding"/>
    <property type="evidence" value="ECO:0007669"/>
    <property type="project" value="UniProtKB-KW"/>
</dbReference>
<keyword evidence="9" id="KW-0539">Nucleus</keyword>
<dbReference type="GO" id="GO:0005634">
    <property type="term" value="C:nucleus"/>
    <property type="evidence" value="ECO:0007669"/>
    <property type="project" value="UniProtKB-SubCell"/>
</dbReference>
<comment type="subcellular location">
    <subcellularLocation>
        <location evidence="1">Nucleus</location>
    </subcellularLocation>
</comment>
<evidence type="ECO:0000256" key="4">
    <source>
        <dbReference type="ARBA" id="ARBA00022771"/>
    </source>
</evidence>
<dbReference type="PANTHER" id="PTHR23235">
    <property type="entry name" value="KRUEPPEL-LIKE TRANSCRIPTION FACTOR"/>
    <property type="match status" value="1"/>
</dbReference>
<dbReference type="PANTHER" id="PTHR23235:SF142">
    <property type="entry name" value="ZINC FINGER PROTEIN 384"/>
    <property type="match status" value="1"/>
</dbReference>
<feature type="non-terminal residue" evidence="13">
    <location>
        <position position="1"/>
    </location>
</feature>
<evidence type="ECO:0000256" key="10">
    <source>
        <dbReference type="PROSITE-ProRule" id="PRU00042"/>
    </source>
</evidence>
<accession>A0A852DSI5</accession>
<keyword evidence="8" id="KW-0804">Transcription</keyword>
<name>A0A852DSI5_PASAF</name>
<feature type="region of interest" description="Disordered" evidence="11">
    <location>
        <begin position="41"/>
        <end position="61"/>
    </location>
</feature>